<dbReference type="Gene3D" id="1.25.40.410">
    <property type="match status" value="1"/>
</dbReference>
<reference evidence="12" key="1">
    <citation type="journal article" date="2023" name="Mol. Biol. Evol.">
        <title>Third-Generation Sequencing Reveals the Adaptive Role of the Epigenome in Three Deep-Sea Polychaetes.</title>
        <authorList>
            <person name="Perez M."/>
            <person name="Aroh O."/>
            <person name="Sun Y."/>
            <person name="Lan Y."/>
            <person name="Juniper S.K."/>
            <person name="Young C.R."/>
            <person name="Angers B."/>
            <person name="Qian P.Y."/>
        </authorList>
    </citation>
    <scope>NUCLEOTIDE SEQUENCE</scope>
    <source>
        <strain evidence="12">P08H-3</strain>
    </source>
</reference>
<dbReference type="EMBL" id="JAODUP010000080">
    <property type="protein sequence ID" value="KAK2163392.1"/>
    <property type="molecule type" value="Genomic_DNA"/>
</dbReference>
<evidence type="ECO:0000259" key="11">
    <source>
        <dbReference type="PROSITE" id="PS51651"/>
    </source>
</evidence>
<dbReference type="GO" id="GO:0005085">
    <property type="term" value="F:guanyl-nucleotide exchange factor activity"/>
    <property type="evidence" value="ECO:0007669"/>
    <property type="project" value="UniProtKB-KW"/>
</dbReference>
<dbReference type="InterPro" id="IPR056372">
    <property type="entry name" value="TPR_DOCK"/>
</dbReference>
<dbReference type="InterPro" id="IPR036028">
    <property type="entry name" value="SH3-like_dom_sf"/>
</dbReference>
<dbReference type="Gene3D" id="1.20.58.740">
    <property type="match status" value="1"/>
</dbReference>
<dbReference type="InterPro" id="IPR043161">
    <property type="entry name" value="DOCK_C_lobe_A"/>
</dbReference>
<evidence type="ECO:0000256" key="4">
    <source>
        <dbReference type="ARBA" id="ARBA00022553"/>
    </source>
</evidence>
<name>A0AAD9K1Z6_9ANNE</name>
<dbReference type="GO" id="GO:0016477">
    <property type="term" value="P:cell migration"/>
    <property type="evidence" value="ECO:0007669"/>
    <property type="project" value="TreeGrafter"/>
</dbReference>
<dbReference type="Gene3D" id="2.60.40.150">
    <property type="entry name" value="C2 domain"/>
    <property type="match status" value="1"/>
</dbReference>
<dbReference type="GO" id="GO:0007264">
    <property type="term" value="P:small GTPase-mediated signal transduction"/>
    <property type="evidence" value="ECO:0007669"/>
    <property type="project" value="InterPro"/>
</dbReference>
<dbReference type="CDD" id="cd11872">
    <property type="entry name" value="SH3_DOCK_AB"/>
    <property type="match status" value="1"/>
</dbReference>
<dbReference type="GO" id="GO:0007520">
    <property type="term" value="P:myoblast fusion"/>
    <property type="evidence" value="ECO:0007669"/>
    <property type="project" value="TreeGrafter"/>
</dbReference>
<dbReference type="InterPro" id="IPR035892">
    <property type="entry name" value="C2_domain_sf"/>
</dbReference>
<dbReference type="InterPro" id="IPR026791">
    <property type="entry name" value="DOCK"/>
</dbReference>
<keyword evidence="13" id="KW-1185">Reference proteome</keyword>
<dbReference type="InterPro" id="IPR046773">
    <property type="entry name" value="DOCKER_Lobe_C"/>
</dbReference>
<dbReference type="InterPro" id="IPR032376">
    <property type="entry name" value="DOCK_N"/>
</dbReference>
<evidence type="ECO:0000313" key="12">
    <source>
        <dbReference type="EMBL" id="KAK2163392.1"/>
    </source>
</evidence>
<dbReference type="InterPro" id="IPR046770">
    <property type="entry name" value="DOCKER_Lobe_B"/>
</dbReference>
<feature type="domain" description="DOCKER" evidence="11">
    <location>
        <begin position="1487"/>
        <end position="1897"/>
    </location>
</feature>
<feature type="region of interest" description="Disordered" evidence="8">
    <location>
        <begin position="2163"/>
        <end position="2198"/>
    </location>
</feature>
<comment type="caution">
    <text evidence="12">The sequence shown here is derived from an EMBL/GenBank/DDBJ whole genome shotgun (WGS) entry which is preliminary data.</text>
</comment>
<dbReference type="InterPro" id="IPR001452">
    <property type="entry name" value="SH3_domain"/>
</dbReference>
<dbReference type="InterPro" id="IPR027007">
    <property type="entry name" value="C2_DOCK-type_domain"/>
</dbReference>
<evidence type="ECO:0000256" key="6">
    <source>
        <dbReference type="PROSITE-ProRule" id="PRU00192"/>
    </source>
</evidence>
<comment type="similarity">
    <text evidence="7">Belongs to the DOCK family.</text>
</comment>
<keyword evidence="4" id="KW-0597">Phosphoprotein</keyword>
<keyword evidence="3" id="KW-0963">Cytoplasm</keyword>
<keyword evidence="5" id="KW-0344">Guanine-nucleotide releasing factor</keyword>
<dbReference type="Pfam" id="PF20421">
    <property type="entry name" value="DHR-2_Lobe_C"/>
    <property type="match status" value="1"/>
</dbReference>
<dbReference type="PROSITE" id="PS51651">
    <property type="entry name" value="DOCKER"/>
    <property type="match status" value="1"/>
</dbReference>
<evidence type="ECO:0000259" key="9">
    <source>
        <dbReference type="PROSITE" id="PS50002"/>
    </source>
</evidence>
<dbReference type="SUPFAM" id="SSF50044">
    <property type="entry name" value="SH3-domain"/>
    <property type="match status" value="1"/>
</dbReference>
<evidence type="ECO:0000256" key="3">
    <source>
        <dbReference type="ARBA" id="ARBA00022490"/>
    </source>
</evidence>
<dbReference type="InterPro" id="IPR046769">
    <property type="entry name" value="DOCKER_Lobe_A"/>
</dbReference>
<dbReference type="PANTHER" id="PTHR45653">
    <property type="entry name" value="DEDICATOR OF CYTOKINESIS"/>
    <property type="match status" value="1"/>
</dbReference>
<dbReference type="FunFam" id="1.25.40.410:FF:000003">
    <property type="entry name" value="Dedicator of cytokinesis protein 4"/>
    <property type="match status" value="1"/>
</dbReference>
<dbReference type="Gene3D" id="2.30.30.40">
    <property type="entry name" value="SH3 Domains"/>
    <property type="match status" value="1"/>
</dbReference>
<dbReference type="PROSITE" id="PS50002">
    <property type="entry name" value="SH3"/>
    <property type="match status" value="1"/>
</dbReference>
<dbReference type="Pfam" id="PF16172">
    <property type="entry name" value="DOCK_N"/>
    <property type="match status" value="2"/>
</dbReference>
<dbReference type="InterPro" id="IPR042455">
    <property type="entry name" value="DOCK_N_sub1"/>
</dbReference>
<protein>
    <recommendedName>
        <fullName evidence="14">Dedicator of cytokinesis protein 1</fullName>
    </recommendedName>
</protein>
<accession>A0AAD9K1Z6</accession>
<evidence type="ECO:0000256" key="2">
    <source>
        <dbReference type="ARBA" id="ARBA00022443"/>
    </source>
</evidence>
<evidence type="ECO:0008006" key="14">
    <source>
        <dbReference type="Google" id="ProtNLM"/>
    </source>
</evidence>
<dbReference type="Pfam" id="PF06920">
    <property type="entry name" value="DHR-2_Lobe_A"/>
    <property type="match status" value="1"/>
</dbReference>
<dbReference type="GO" id="GO:0005886">
    <property type="term" value="C:plasma membrane"/>
    <property type="evidence" value="ECO:0007669"/>
    <property type="project" value="TreeGrafter"/>
</dbReference>
<evidence type="ECO:0000256" key="5">
    <source>
        <dbReference type="ARBA" id="ARBA00022658"/>
    </source>
</evidence>
<dbReference type="Pfam" id="PF07653">
    <property type="entry name" value="SH3_2"/>
    <property type="match status" value="1"/>
</dbReference>
<dbReference type="Pfam" id="PF14429">
    <property type="entry name" value="DOCK-C2"/>
    <property type="match status" value="1"/>
</dbReference>
<dbReference type="InterPro" id="IPR027357">
    <property type="entry name" value="DOCKER_dom"/>
</dbReference>
<feature type="domain" description="SH3" evidence="9">
    <location>
        <begin position="77"/>
        <end position="138"/>
    </location>
</feature>
<dbReference type="Gene3D" id="1.20.1270.350">
    <property type="entry name" value="Dedicator of cytokinesis N-terminal subdomain"/>
    <property type="match status" value="2"/>
</dbReference>
<dbReference type="SMART" id="SM00326">
    <property type="entry name" value="SH3"/>
    <property type="match status" value="1"/>
</dbReference>
<organism evidence="12 13">
    <name type="scientific">Paralvinella palmiformis</name>
    <dbReference type="NCBI Taxonomy" id="53620"/>
    <lineage>
        <taxon>Eukaryota</taxon>
        <taxon>Metazoa</taxon>
        <taxon>Spiralia</taxon>
        <taxon>Lophotrochozoa</taxon>
        <taxon>Annelida</taxon>
        <taxon>Polychaeta</taxon>
        <taxon>Sedentaria</taxon>
        <taxon>Canalipalpata</taxon>
        <taxon>Terebellida</taxon>
        <taxon>Terebelliformia</taxon>
        <taxon>Alvinellidae</taxon>
        <taxon>Paralvinella</taxon>
    </lineage>
</organism>
<evidence type="ECO:0000259" key="10">
    <source>
        <dbReference type="PROSITE" id="PS51650"/>
    </source>
</evidence>
<sequence length="2198" mass="252252">MEKGHSGVSVTTTTPRPALHYLPPASIPPSSNTPAMASRCFYRPTQICSLDLIVFYGDVQAASGIRNIMTVWVDTDINTKLGIVICNFDRDVPHGLKLTIGDSVHILKELGDWYYGFLVKNRQERGIFPQTYVHIKGCSLEKSGSQETTVPNELPIVQEITCVLREWSSIWKDLYMQTHKRPERDPKLVRLETVSYIQQGEKGQHLSYIPRMPQGTDFEDIHLKMEKLIDWRRLLMSRKLTMVGRLNGRCYFSVKKFSHREKKCYGVSSRLYADGHQIDEIKELKQKVTNEIDMGNVRLGLDLVVRDEEGNLVNPAETSTISLYRQVTRITVEGLRVVEGGRVTVEGFRVVEGGRVTVEGFRVVEGGRVTVEGLRVVEGGRVTVEGFRVVEGGRVTVEGLRVVEGGRVTVEGFSMTLGVGDMCPSSVFFLQYCNRVAGLRKLGAKFTYVHKYVAQRIQERESALKVPKKVTSFNLFVNIRNFVCYIGEDSDILIGLYDAKSGQFISDQFIMKWDSHGMPKNIDLLNNLRVLFTCVHQHLPVKCSSDQIGSSPSSSFIHLDLGVSDISREKVCLVCQVIRIGRMDLKEPDNKRQTRGLRRPFGVAVLDVTGILKERVEITGDKPDFIPFLGCGERDFLESLVKKHVSAKEVNHKGQGLFVNLQLLHGDLKQVQKEYPHLVNNTTAIARKMGFPEVILPGDVRNDLYVNLIQGEFKKGTKTADKNVEVTMCVCSCKGEVLQNVICEGAGGDMISHYKSVIYYHEDKPKWCETVKIMIPLNDFYGSHLKFTFKHRSSNEAKDRMEKTFGVSYIKLMCDDGTTLRDTIHNMLIYKIDNKKGEEPMGYLKLPATQEELDKSIVLVNNKQPIQSGALSWNQSDHFQLSTLICSTKLTHNVDLMGMLKWRDNPAGLEDHLKKFMRVEGEEIVKSIQDTLDALFNILIQNSNSELYVSLVFDSIVYVLNVIQSAKYEQFRPVLDVYIKENFSATLAYNKLLEVIKDYVDRAHSAQEFEQDRYIKAMKALEYIFRFVVRSRVLFAALNENRGKAQFEMLLKQVFQSINSLMMNGVKAVTPIAVQGQLLKYLPQTIADIMTVFEPLELSYILTEFLNVIPQERHVFRKLQCMDDIVHTAIFQLPECRKVLIPVFLSQIQQLLEKDQELEICITVLSDIMDLLFSVGSTVDDLSLISSQILRTVIQAVIRMDRNCNIIGNSVAVVIAILRQMTQAHYVSYIEHFETDLDLMDFLMEILMLFQDLIQKGVYPPDWNEMIMLQNSVFLHAIRYFSDTIRVRFISNFEYQLWNNYFHCAIAFMTQDALQLEQFSPTKRNKILSLYKDMRRETGFSLLNMWYSLGSHKIKFIPDIVGPVLEMTLIPEVELRRKTIPIFFDMMHTEFWEKKGKSRNFSKFESEMITQLDALIEYGQGDNLYKDLFYDIMIKMCESNQALRIAGVQFVQIFQELMQRLLEYRDVVHDEIRENKMSCTVNLLNFYHKLQRQEMYIHYLHKLCDLHLECDNFTEAACTLMLYTDLLKWSDEPLTVMLKSNKYPDLETHRALKERLYYDIIDYFDKGQMWEKGLDLCKELAKQYETETFDYIRLSQLLQRQAKFYNNIVQPDVIRPEPGYFRVGYFGLGFPSFLQNQVFIYRGKAYEKLLTFTARIQNLFPTAQLMKTLNAPSDEMKNGPRQYLQINAVNPIMMLKPHFRNKKVLDEILKYYKMNEVQQFTFSKPKDELKSDVTKLWLERHNLKASQPFPGILQWFPVMESNKYDVSPLENALETIINKNERLLLVINQHIADPELRVDELERMLGGVVDAAVNGGIANYKVFYSKEYQEEHNTLDDKQLVYRLREVTTNQMVLLQRGLDIHGSKAPDDLRPFHDHMEVRFNQMKEFVAKDFNIIVTDEQYTTLSKRMGLLTPNTKLTKTISMIRNPNFTTPEVNLRTKFRKTMGARVRPISNCLRIEVMTCSQFFSVVIKELAFVWPESNSTPIGAQRSVSIANLPSRMTAILNRSTSTAMVQKDSYTKAYTRIIPGVLSAKRNSVEGGQSNKSDDSESSANPSSVGSVRSDSMSTIRGDRDSQVIELHQSLTPARPLRSENGRQSRPSSGQFKFSSLSMAPLSAYSMILDDDSPPPLPEKQSQSDYINVSLTDEDLLPQRENTAIRTFKKARAELPEGSQEQLNEDGSPPAIPPKGTQRQKQTESD</sequence>
<dbReference type="GO" id="GO:0005737">
    <property type="term" value="C:cytoplasm"/>
    <property type="evidence" value="ECO:0007669"/>
    <property type="project" value="UniProtKB-SubCell"/>
</dbReference>
<dbReference type="PROSITE" id="PS51650">
    <property type="entry name" value="C2_DOCK"/>
    <property type="match status" value="1"/>
</dbReference>
<feature type="compositionally biased region" description="Low complexity" evidence="8">
    <location>
        <begin position="2050"/>
        <end position="2066"/>
    </location>
</feature>
<keyword evidence="2 6" id="KW-0728">SH3 domain</keyword>
<evidence type="ECO:0000256" key="7">
    <source>
        <dbReference type="PROSITE-ProRule" id="PRU00983"/>
    </source>
</evidence>
<dbReference type="Proteomes" id="UP001208570">
    <property type="component" value="Unassembled WGS sequence"/>
</dbReference>
<proteinExistence type="inferred from homology"/>
<dbReference type="InterPro" id="IPR043162">
    <property type="entry name" value="DOCK_C_lobe_C"/>
</dbReference>
<dbReference type="GO" id="GO:0031267">
    <property type="term" value="F:small GTPase binding"/>
    <property type="evidence" value="ECO:0007669"/>
    <property type="project" value="TreeGrafter"/>
</dbReference>
<feature type="domain" description="C2 DOCK-type" evidence="10">
    <location>
        <begin position="701"/>
        <end position="886"/>
    </location>
</feature>
<feature type="region of interest" description="Disordered" evidence="8">
    <location>
        <begin position="2033"/>
        <end position="2107"/>
    </location>
</feature>
<dbReference type="Pfam" id="PF20422">
    <property type="entry name" value="DHR-2_Lobe_B"/>
    <property type="match status" value="1"/>
</dbReference>
<feature type="compositionally biased region" description="Polar residues" evidence="8">
    <location>
        <begin position="2096"/>
        <end position="2107"/>
    </location>
</feature>
<dbReference type="PANTHER" id="PTHR45653:SF10">
    <property type="entry name" value="MYOBLAST CITY, ISOFORM B"/>
    <property type="match status" value="1"/>
</dbReference>
<gene>
    <name evidence="12" type="ORF">LSH36_80g03013</name>
</gene>
<feature type="region of interest" description="Disordered" evidence="8">
    <location>
        <begin position="1"/>
        <end position="23"/>
    </location>
</feature>
<evidence type="ECO:0000256" key="1">
    <source>
        <dbReference type="ARBA" id="ARBA00004496"/>
    </source>
</evidence>
<evidence type="ECO:0000256" key="8">
    <source>
        <dbReference type="SAM" id="MobiDB-lite"/>
    </source>
</evidence>
<evidence type="ECO:0000313" key="13">
    <source>
        <dbReference type="Proteomes" id="UP001208570"/>
    </source>
</evidence>
<dbReference type="Pfam" id="PF23554">
    <property type="entry name" value="TPR_DOCK"/>
    <property type="match status" value="1"/>
</dbReference>
<comment type="subcellular location">
    <subcellularLocation>
        <location evidence="1">Cytoplasm</location>
    </subcellularLocation>
</comment>